<dbReference type="InterPro" id="IPR020598">
    <property type="entry name" value="rRNA_Ade_methylase_Trfase_N"/>
</dbReference>
<evidence type="ECO:0000256" key="4">
    <source>
        <dbReference type="ARBA" id="ARBA00022679"/>
    </source>
</evidence>
<proteinExistence type="inferred from homology"/>
<dbReference type="GO" id="GO:0005737">
    <property type="term" value="C:cytoplasm"/>
    <property type="evidence" value="ECO:0007669"/>
    <property type="project" value="TreeGrafter"/>
</dbReference>
<name>A0A7W8D748_9GAMM</name>
<dbReference type="SMART" id="SM00650">
    <property type="entry name" value="rADc"/>
    <property type="match status" value="1"/>
</dbReference>
<keyword evidence="5" id="KW-0949">S-adenosyl-L-methionine</keyword>
<evidence type="ECO:0000313" key="9">
    <source>
        <dbReference type="Proteomes" id="UP000521199"/>
    </source>
</evidence>
<evidence type="ECO:0000256" key="5">
    <source>
        <dbReference type="ARBA" id="ARBA00022691"/>
    </source>
</evidence>
<dbReference type="CDD" id="cd02440">
    <property type="entry name" value="AdoMet_MTases"/>
    <property type="match status" value="1"/>
</dbReference>
<feature type="domain" description="Ribosomal RNA adenine methylase transferase N-terminal" evidence="7">
    <location>
        <begin position="67"/>
        <end position="189"/>
    </location>
</feature>
<evidence type="ECO:0000313" key="8">
    <source>
        <dbReference type="EMBL" id="MBB5207931.1"/>
    </source>
</evidence>
<dbReference type="GO" id="GO:0000179">
    <property type="term" value="F:rRNA (adenine-N6,N6-)-dimethyltransferase activity"/>
    <property type="evidence" value="ECO:0007669"/>
    <property type="project" value="InterPro"/>
</dbReference>
<sequence length="218" mass="23814">MPIDFELARHAMVEQQVRPWEVLDPRVLDTLATLRREDFVPSRHRRLAFTDMALPLEHGESMMKPVVEGRLLQALDISPEDEVLEIGTGSGFLTACLARLARDVHSIDIHADFVERARDRLAATGLANVRVEVADALGFAPGRQFDAVAVTGAVTAVPAAFLAWLKPGGRLFAVRGHAPALEAVLLRHNGGVAMAPESLFETDLPYLRGAAPVERFVL</sequence>
<gene>
    <name evidence="8" type="ORF">HNQ52_001460</name>
</gene>
<evidence type="ECO:0000259" key="7">
    <source>
        <dbReference type="SMART" id="SM00650"/>
    </source>
</evidence>
<evidence type="ECO:0000256" key="2">
    <source>
        <dbReference type="ARBA" id="ARBA00013346"/>
    </source>
</evidence>
<dbReference type="EMBL" id="JACHHP010000002">
    <property type="protein sequence ID" value="MBB5207931.1"/>
    <property type="molecule type" value="Genomic_DNA"/>
</dbReference>
<keyword evidence="4 8" id="KW-0808">Transferase</keyword>
<dbReference type="GO" id="GO:0004719">
    <property type="term" value="F:protein-L-isoaspartate (D-aspartate) O-methyltransferase activity"/>
    <property type="evidence" value="ECO:0007669"/>
    <property type="project" value="InterPro"/>
</dbReference>
<dbReference type="AlphaFoldDB" id="A0A7W8D748"/>
<dbReference type="PANTHER" id="PTHR11579">
    <property type="entry name" value="PROTEIN-L-ISOASPARTATE O-METHYLTRANSFERASE"/>
    <property type="match status" value="1"/>
</dbReference>
<reference evidence="8 9" key="1">
    <citation type="submission" date="2020-08" db="EMBL/GenBank/DDBJ databases">
        <title>Genomic Encyclopedia of Type Strains, Phase IV (KMG-IV): sequencing the most valuable type-strain genomes for metagenomic binning, comparative biology and taxonomic classification.</title>
        <authorList>
            <person name="Goeker M."/>
        </authorList>
    </citation>
    <scope>NUCLEOTIDE SEQUENCE [LARGE SCALE GENOMIC DNA]</scope>
    <source>
        <strain evidence="8 9">DSM 24163</strain>
    </source>
</reference>
<dbReference type="InterPro" id="IPR029063">
    <property type="entry name" value="SAM-dependent_MTases_sf"/>
</dbReference>
<dbReference type="Gene3D" id="3.40.50.150">
    <property type="entry name" value="Vaccinia Virus protein VP39"/>
    <property type="match status" value="1"/>
</dbReference>
<keyword evidence="3 8" id="KW-0489">Methyltransferase</keyword>
<comment type="caution">
    <text evidence="8">The sequence shown here is derived from an EMBL/GenBank/DDBJ whole genome shotgun (WGS) entry which is preliminary data.</text>
</comment>
<evidence type="ECO:0000256" key="3">
    <source>
        <dbReference type="ARBA" id="ARBA00022603"/>
    </source>
</evidence>
<accession>A0A7W8D748</accession>
<evidence type="ECO:0000256" key="1">
    <source>
        <dbReference type="ARBA" id="ARBA00005369"/>
    </source>
</evidence>
<dbReference type="SUPFAM" id="SSF53335">
    <property type="entry name" value="S-adenosyl-L-methionine-dependent methyltransferases"/>
    <property type="match status" value="1"/>
</dbReference>
<dbReference type="Proteomes" id="UP000521199">
    <property type="component" value="Unassembled WGS sequence"/>
</dbReference>
<keyword evidence="9" id="KW-1185">Reference proteome</keyword>
<dbReference type="RefSeq" id="WP_183960440.1">
    <property type="nucleotide sequence ID" value="NZ_JACHHP010000002.1"/>
</dbReference>
<organism evidence="8 9">
    <name type="scientific">Chiayiivirga flava</name>
    <dbReference type="NCBI Taxonomy" id="659595"/>
    <lineage>
        <taxon>Bacteria</taxon>
        <taxon>Pseudomonadati</taxon>
        <taxon>Pseudomonadota</taxon>
        <taxon>Gammaproteobacteria</taxon>
        <taxon>Lysobacterales</taxon>
        <taxon>Lysobacteraceae</taxon>
        <taxon>Chiayiivirga</taxon>
    </lineage>
</organism>
<evidence type="ECO:0000256" key="6">
    <source>
        <dbReference type="ARBA" id="ARBA00030757"/>
    </source>
</evidence>
<protein>
    <recommendedName>
        <fullName evidence="2">Protein-L-isoaspartate O-methyltransferase</fullName>
    </recommendedName>
    <alternativeName>
        <fullName evidence="6">Protein L-isoaspartyl methyltransferase</fullName>
    </alternativeName>
</protein>
<dbReference type="InterPro" id="IPR000682">
    <property type="entry name" value="PCMT"/>
</dbReference>
<dbReference type="Pfam" id="PF01135">
    <property type="entry name" value="PCMT"/>
    <property type="match status" value="1"/>
</dbReference>
<dbReference type="PANTHER" id="PTHR11579:SF18">
    <property type="entry name" value="PROTEIN-L-ISOASPARTATE O-METHYLTRANSFERASE"/>
    <property type="match status" value="1"/>
</dbReference>
<comment type="similarity">
    <text evidence="1">Belongs to the methyltransferase superfamily. L-isoaspartyl/D-aspartyl protein methyltransferase family.</text>
</comment>